<dbReference type="Pfam" id="PF12146">
    <property type="entry name" value="Hydrolase_4"/>
    <property type="match status" value="1"/>
</dbReference>
<accession>A0ABU9Y3S9</accession>
<dbReference type="RefSeq" id="WP_343889332.1">
    <property type="nucleotide sequence ID" value="NZ_BAAAEH010000021.1"/>
</dbReference>
<keyword evidence="4" id="KW-1185">Reference proteome</keyword>
<evidence type="ECO:0000259" key="2">
    <source>
        <dbReference type="Pfam" id="PF12146"/>
    </source>
</evidence>
<dbReference type="SUPFAM" id="SSF53474">
    <property type="entry name" value="alpha/beta-Hydrolases"/>
    <property type="match status" value="1"/>
</dbReference>
<dbReference type="PROSITE" id="PS51257">
    <property type="entry name" value="PROKAR_LIPOPROTEIN"/>
    <property type="match status" value="1"/>
</dbReference>
<evidence type="ECO:0000313" key="3">
    <source>
        <dbReference type="EMBL" id="MEN2790455.1"/>
    </source>
</evidence>
<dbReference type="Gene3D" id="3.40.50.1820">
    <property type="entry name" value="alpha/beta hydrolase"/>
    <property type="match status" value="1"/>
</dbReference>
<keyword evidence="3" id="KW-0378">Hydrolase</keyword>
<dbReference type="Proteomes" id="UP001419910">
    <property type="component" value="Unassembled WGS sequence"/>
</dbReference>
<comment type="caution">
    <text evidence="3">The sequence shown here is derived from an EMBL/GenBank/DDBJ whole genome shotgun (WGS) entry which is preliminary data.</text>
</comment>
<protein>
    <submittedName>
        <fullName evidence="3">Alpha/beta hydrolase</fullName>
    </submittedName>
</protein>
<organism evidence="3 4">
    <name type="scientific">Sphingomonas oligophenolica</name>
    <dbReference type="NCBI Taxonomy" id="301154"/>
    <lineage>
        <taxon>Bacteria</taxon>
        <taxon>Pseudomonadati</taxon>
        <taxon>Pseudomonadota</taxon>
        <taxon>Alphaproteobacteria</taxon>
        <taxon>Sphingomonadales</taxon>
        <taxon>Sphingomonadaceae</taxon>
        <taxon>Sphingomonas</taxon>
    </lineage>
</organism>
<dbReference type="EMBL" id="JBDIME010000009">
    <property type="protein sequence ID" value="MEN2790455.1"/>
    <property type="molecule type" value="Genomic_DNA"/>
</dbReference>
<feature type="region of interest" description="Disordered" evidence="1">
    <location>
        <begin position="110"/>
        <end position="130"/>
    </location>
</feature>
<feature type="domain" description="Serine aminopeptidase S33" evidence="2">
    <location>
        <begin position="66"/>
        <end position="188"/>
    </location>
</feature>
<dbReference type="InterPro" id="IPR029058">
    <property type="entry name" value="AB_hydrolase_fold"/>
</dbReference>
<proteinExistence type="predicted"/>
<gene>
    <name evidence="3" type="ORF">ABC974_12520</name>
</gene>
<dbReference type="InterPro" id="IPR022742">
    <property type="entry name" value="Hydrolase_4"/>
</dbReference>
<evidence type="ECO:0000313" key="4">
    <source>
        <dbReference type="Proteomes" id="UP001419910"/>
    </source>
</evidence>
<dbReference type="GO" id="GO:0016787">
    <property type="term" value="F:hydrolase activity"/>
    <property type="evidence" value="ECO:0007669"/>
    <property type="project" value="UniProtKB-KW"/>
</dbReference>
<reference evidence="3 4" key="1">
    <citation type="submission" date="2024-05" db="EMBL/GenBank/DDBJ databases">
        <authorList>
            <person name="Liu Q."/>
            <person name="Xin Y.-H."/>
        </authorList>
    </citation>
    <scope>NUCLEOTIDE SEQUENCE [LARGE SCALE GENOMIC DNA]</scope>
    <source>
        <strain evidence="3 4">CGMCC 1.10181</strain>
    </source>
</reference>
<evidence type="ECO:0000256" key="1">
    <source>
        <dbReference type="SAM" id="MobiDB-lite"/>
    </source>
</evidence>
<name>A0ABU9Y3S9_9SPHN</name>
<sequence length="270" mass="27967">MTAGRRLAAASLAIALAGCGKPDVTYDNVATQKQTDTAIPAAASVPVQLKAADGVTVFGRYYRAEHPRALILLFHQAGSSKDEYATIAPRLVEAGYSALAIDQRSGGRLFGPNETAANAPHKPGESEDAGYPAAEADLEAALAWGAEQKLPVILWGSSYSAALVFDVAAQNPGKIRALLAFSPGEYMPDKHFVGHAASALRIPVFVDSAADPKEIKAAGAIADAVPGGRATHYVPVAGVHGSSTLIAAKNPKGADANWEAVFAFLKRVAP</sequence>